<name>A0A2H0YL06_9BACT</name>
<dbReference type="EMBL" id="PEYD01000065">
    <property type="protein sequence ID" value="PIS39178.1"/>
    <property type="molecule type" value="Genomic_DNA"/>
</dbReference>
<protein>
    <submittedName>
        <fullName evidence="2">Glycosyltransferase family 2 protein</fullName>
    </submittedName>
</protein>
<gene>
    <name evidence="2" type="ORF">COT33_03365</name>
</gene>
<keyword evidence="2" id="KW-0808">Transferase</keyword>
<proteinExistence type="predicted"/>
<reference evidence="3" key="1">
    <citation type="submission" date="2017-09" db="EMBL/GenBank/DDBJ databases">
        <title>Depth-based differentiation of microbial function through sediment-hosted aquifers and enrichment of novel symbionts in the deep terrestrial subsurface.</title>
        <authorList>
            <person name="Probst A.J."/>
            <person name="Ladd B."/>
            <person name="Jarett J.K."/>
            <person name="Geller-Mcgrath D.E."/>
            <person name="Sieber C.M.K."/>
            <person name="Emerson J.B."/>
            <person name="Anantharaman K."/>
            <person name="Thomas B.C."/>
            <person name="Malmstrom R."/>
            <person name="Stieglmeier M."/>
            <person name="Klingl A."/>
            <person name="Woyke T."/>
            <person name="Ryan C.M."/>
            <person name="Banfield J.F."/>
        </authorList>
    </citation>
    <scope>NUCLEOTIDE SEQUENCE [LARGE SCALE GENOMIC DNA]</scope>
</reference>
<dbReference type="Proteomes" id="UP000230088">
    <property type="component" value="Unassembled WGS sequence"/>
</dbReference>
<accession>A0A2H0YL06</accession>
<dbReference type="GO" id="GO:0016740">
    <property type="term" value="F:transferase activity"/>
    <property type="evidence" value="ECO:0007669"/>
    <property type="project" value="UniProtKB-KW"/>
</dbReference>
<sequence>MNQSIYELSKNKSLSVIVPFFKGAEKVQENIEILENELGRYFSNYEIIAVADNGKDETYQKILELKNTYPQLKIYEYGCNRGKGFALKYGFEKSKGDYIIFIDGDMNLHPKDIKAFLGLMDIYDVDAVIGSKRHPQSEVNYPLLRRFLSRGYQLFIRMFLDVNVSDTQVGLKLFKRKVLENSLPRVLIKKYAFDLELLTVANHLGYKKILEAPIELNYSYSTKEFWLKDCIRILKMTWPMFVDTLAIIYRLRILKYYDKISAKGFNNYSGQKSQ</sequence>
<organism evidence="2 3">
    <name type="scientific">Candidatus Nealsonbacteria bacterium CG08_land_8_20_14_0_20_38_20</name>
    <dbReference type="NCBI Taxonomy" id="1974705"/>
    <lineage>
        <taxon>Bacteria</taxon>
        <taxon>Candidatus Nealsoniibacteriota</taxon>
    </lineage>
</organism>
<feature type="domain" description="Glycosyltransferase 2-like" evidence="1">
    <location>
        <begin position="15"/>
        <end position="181"/>
    </location>
</feature>
<dbReference type="CDD" id="cd04179">
    <property type="entry name" value="DPM_DPG-synthase_like"/>
    <property type="match status" value="1"/>
</dbReference>
<evidence type="ECO:0000313" key="3">
    <source>
        <dbReference type="Proteomes" id="UP000230088"/>
    </source>
</evidence>
<dbReference type="InterPro" id="IPR001173">
    <property type="entry name" value="Glyco_trans_2-like"/>
</dbReference>
<dbReference type="SUPFAM" id="SSF53448">
    <property type="entry name" value="Nucleotide-diphospho-sugar transferases"/>
    <property type="match status" value="1"/>
</dbReference>
<dbReference type="Pfam" id="PF00535">
    <property type="entry name" value="Glycos_transf_2"/>
    <property type="match status" value="1"/>
</dbReference>
<dbReference type="AlphaFoldDB" id="A0A2H0YL06"/>
<dbReference type="PANTHER" id="PTHR10859:SF91">
    <property type="entry name" value="DOLICHYL-PHOSPHATE BETA-GLUCOSYLTRANSFERASE"/>
    <property type="match status" value="1"/>
</dbReference>
<evidence type="ECO:0000259" key="1">
    <source>
        <dbReference type="Pfam" id="PF00535"/>
    </source>
</evidence>
<dbReference type="PANTHER" id="PTHR10859">
    <property type="entry name" value="GLYCOSYL TRANSFERASE"/>
    <property type="match status" value="1"/>
</dbReference>
<dbReference type="InterPro" id="IPR029044">
    <property type="entry name" value="Nucleotide-diphossugar_trans"/>
</dbReference>
<dbReference type="GO" id="GO:0006487">
    <property type="term" value="P:protein N-linked glycosylation"/>
    <property type="evidence" value="ECO:0007669"/>
    <property type="project" value="TreeGrafter"/>
</dbReference>
<evidence type="ECO:0000313" key="2">
    <source>
        <dbReference type="EMBL" id="PIS39178.1"/>
    </source>
</evidence>
<dbReference type="Gene3D" id="3.90.550.10">
    <property type="entry name" value="Spore Coat Polysaccharide Biosynthesis Protein SpsA, Chain A"/>
    <property type="match status" value="1"/>
</dbReference>
<comment type="caution">
    <text evidence="2">The sequence shown here is derived from an EMBL/GenBank/DDBJ whole genome shotgun (WGS) entry which is preliminary data.</text>
</comment>